<dbReference type="PROSITE" id="PS00995">
    <property type="entry name" value="TCP1_3"/>
    <property type="match status" value="3"/>
</dbReference>
<keyword evidence="5" id="KW-0547">Nucleotide-binding</keyword>
<accession>A0A8S1M464</accession>
<evidence type="ECO:0000256" key="4">
    <source>
        <dbReference type="ARBA" id="ARBA00022490"/>
    </source>
</evidence>
<dbReference type="FunFam" id="3.50.7.10:FF:000033">
    <property type="entry name" value="T-complex protein 1 subunit delta"/>
    <property type="match status" value="3"/>
</dbReference>
<name>A0A8S1M464_PARPR</name>
<dbReference type="InterPro" id="IPR053374">
    <property type="entry name" value="TCP-1_chaperonin"/>
</dbReference>
<dbReference type="InterPro" id="IPR017998">
    <property type="entry name" value="Chaperone_TCP-1"/>
</dbReference>
<dbReference type="GO" id="GO:0051082">
    <property type="term" value="F:unfolded protein binding"/>
    <property type="evidence" value="ECO:0007669"/>
    <property type="project" value="InterPro"/>
</dbReference>
<dbReference type="NCBIfam" id="TIGR02342">
    <property type="entry name" value="chap_CCT_delta"/>
    <property type="match status" value="1"/>
</dbReference>
<evidence type="ECO:0000313" key="10">
    <source>
        <dbReference type="EMBL" id="CAD8071306.1"/>
    </source>
</evidence>
<evidence type="ECO:0000256" key="7">
    <source>
        <dbReference type="ARBA" id="ARBA00023186"/>
    </source>
</evidence>
<dbReference type="PROSITE" id="PS00751">
    <property type="entry name" value="TCP1_2"/>
    <property type="match status" value="3"/>
</dbReference>
<keyword evidence="11" id="KW-1185">Reference proteome</keyword>
<dbReference type="NCBIfam" id="NF041082">
    <property type="entry name" value="thermosome_alpha"/>
    <property type="match status" value="1"/>
</dbReference>
<dbReference type="GO" id="GO:0005524">
    <property type="term" value="F:ATP binding"/>
    <property type="evidence" value="ECO:0007669"/>
    <property type="project" value="UniProtKB-KW"/>
</dbReference>
<dbReference type="NCBIfam" id="NF041083">
    <property type="entry name" value="thermosome_beta"/>
    <property type="match status" value="3"/>
</dbReference>
<dbReference type="Pfam" id="PF00118">
    <property type="entry name" value="Cpn60_TCP1"/>
    <property type="match status" value="3"/>
</dbReference>
<keyword evidence="7" id="KW-0143">Chaperone</keyword>
<evidence type="ECO:0000256" key="5">
    <source>
        <dbReference type="ARBA" id="ARBA00022741"/>
    </source>
</evidence>
<proteinExistence type="inferred from homology"/>
<evidence type="ECO:0000256" key="2">
    <source>
        <dbReference type="ARBA" id="ARBA00008020"/>
    </source>
</evidence>
<organism evidence="10 11">
    <name type="scientific">Paramecium primaurelia</name>
    <dbReference type="NCBI Taxonomy" id="5886"/>
    <lineage>
        <taxon>Eukaryota</taxon>
        <taxon>Sar</taxon>
        <taxon>Alveolata</taxon>
        <taxon>Ciliophora</taxon>
        <taxon>Intramacronucleata</taxon>
        <taxon>Oligohymenophorea</taxon>
        <taxon>Peniculida</taxon>
        <taxon>Parameciidae</taxon>
        <taxon>Paramecium</taxon>
    </lineage>
</organism>
<dbReference type="FunFam" id="1.10.560.10:FF:000045">
    <property type="entry name" value="T-complex protein 1 subunit eta"/>
    <property type="match status" value="2"/>
</dbReference>
<evidence type="ECO:0000256" key="6">
    <source>
        <dbReference type="ARBA" id="ARBA00022840"/>
    </source>
</evidence>
<dbReference type="InterPro" id="IPR012717">
    <property type="entry name" value="Chap_CCT_delta"/>
</dbReference>
<dbReference type="InterPro" id="IPR002194">
    <property type="entry name" value="Chaperonin_TCP-1_CS"/>
</dbReference>
<evidence type="ECO:0000256" key="3">
    <source>
        <dbReference type="ARBA" id="ARBA00016107"/>
    </source>
</evidence>
<dbReference type="GO" id="GO:0140662">
    <property type="term" value="F:ATP-dependent protein folding chaperone"/>
    <property type="evidence" value="ECO:0007669"/>
    <property type="project" value="InterPro"/>
</dbReference>
<evidence type="ECO:0000256" key="8">
    <source>
        <dbReference type="ARBA" id="ARBA00030347"/>
    </source>
</evidence>
<reference evidence="10" key="1">
    <citation type="submission" date="2021-01" db="EMBL/GenBank/DDBJ databases">
        <authorList>
            <consortium name="Genoscope - CEA"/>
            <person name="William W."/>
        </authorList>
    </citation>
    <scope>NUCLEOTIDE SEQUENCE</scope>
</reference>
<feature type="compositionally biased region" description="Low complexity" evidence="9">
    <location>
        <begin position="1"/>
        <end position="13"/>
    </location>
</feature>
<dbReference type="Proteomes" id="UP000688137">
    <property type="component" value="Unassembled WGS sequence"/>
</dbReference>
<evidence type="ECO:0000256" key="9">
    <source>
        <dbReference type="SAM" id="MobiDB-lite"/>
    </source>
</evidence>
<dbReference type="GO" id="GO:0005737">
    <property type="term" value="C:cytoplasm"/>
    <property type="evidence" value="ECO:0007669"/>
    <property type="project" value="UniProtKB-SubCell"/>
</dbReference>
<feature type="region of interest" description="Disordered" evidence="9">
    <location>
        <begin position="1"/>
        <end position="23"/>
    </location>
</feature>
<dbReference type="EMBL" id="CAJJDM010000047">
    <property type="protein sequence ID" value="CAD8071306.1"/>
    <property type="molecule type" value="Genomic_DNA"/>
</dbReference>
<sequence>MSQPPQASQSQQQKANTFNKSEKTKDIRLTNIQAAKAVSDAIRTSLGPRGMDKMIQDAKGEVLITNDGATILKQMDLVHPTAKMLVEISHAQDVEAGDGTTSVVVFAGALLKSCEVLLEKGIHPTTISEGFQYALENALEALDELKKPVDLDNKQQLIECVQTALSSKVVSSNSAQLAPLAVDAVLRIVDPLKPDNVDLKDIKIVKKLGGTIDDTELVEGIVFSNQKASQTAGGPQKIENAKVALLQFCLSAPKTDVENSIAIKDYTEMDKILKEERKYIIDLVKKIVASGANVLLIQKSILRDAVNDLSLHFLAKKGIMVVKDIEREDVEFISKTLCLVPVAHIDQLTPEKLGNAGLVETVFLNDESKVLRITGMPVQSKALTILVRGSNQLVLDEADRSIHDALCVVRSLVKSKGLIPGGGAPEIHLSLKLTQKANTLTGARSIDSLYSTSLGPRGMDKMIQDAKGEVLITNDGATILKQMDLVHPTAKMLVEISHAQDVEAGDGTTSVVVFAGALLKSCEVLLEKGIHPTTISEGFQYALENALEALDELKKPVDLDNKQQLIECVQTALSSKVVSSNSAQLAPLAVDAVLRIVDPLKPDNVDLKDIKIVKKLGGTIDDTELVEGIVFSNQKASQTAGGPQKIENAKVALLQFCLSAPKTDVENSIAIKDYTEMDKILKEERKYIIDLVKKIVASGANVLLIQKSILRDAVNDLSLHFLAKKGIMVVKDIEREDVEFISKTLCLVPVAHIDQLTPEKLGNAGLVETVFLNDESKVLRITGMPVQSKALTILVRGSNQLVLDEADRSIHDALCVVRSLVKSKGLIPGGGAPEIHLSLKLTQKANTLTGARSMCVRAFAEALEASQSQQQKANTFNKSEKTKDIRLTNIQAAKAVSDAIRTSLGPRGMDKMIQDAKGEVLITNDGATILKQMDLVHPTAKMLVEISHAQDVEAGDGTTSVVVFAGALLKSCEVLLEKGIHPTTISEGFQYALENALEALDELKKPVDLDNKQQLIECVQTALSSKVVSSNSAQLAPLAVDAVLRIVDPLKPDNVDLKDIKIVKKLGGTIDDTELVEGIVFSNQKASQTAGGPQKIENAKVALLQFCLSAPKTDVENSIAIKDYTEMDKILKEERKYIIDLVKKIVASGANVLLIQKSILRDAVNDLSLHFLAKKGIMVVKDIEREDVEFISKTLCLVPVAHIDQLTPEKLGNAGLVETVFLNDESKVLRITGMPAQSKALTILVRGSNQLVLDEADRSIHDALCVVRSLVKSKGLIPGGGAPEIHLSLKLTQKANTLTGARSMCVRAFAEALEVIPYTLAENAGLNPINVVTELRNRHLKSQKFAGIGMKKNNIVDDITTEQVVQPILVTRSALSLATECVRMILKIDDLVISAR</sequence>
<protein>
    <recommendedName>
        <fullName evidence="3">T-complex protein 1 subunit delta</fullName>
    </recommendedName>
    <alternativeName>
        <fullName evidence="8">CCT-delta</fullName>
    </alternativeName>
</protein>
<dbReference type="InterPro" id="IPR002423">
    <property type="entry name" value="Cpn60/GroEL/TCP-1"/>
</dbReference>
<keyword evidence="6" id="KW-0067">ATP-binding</keyword>
<gene>
    <name evidence="10" type="ORF">PPRIM_AZ9-3.1.T0470106</name>
</gene>
<dbReference type="PROSITE" id="PS00750">
    <property type="entry name" value="TCP1_1"/>
    <property type="match status" value="2"/>
</dbReference>
<keyword evidence="4" id="KW-0963">Cytoplasm</keyword>
<dbReference type="PANTHER" id="PTHR11353">
    <property type="entry name" value="CHAPERONIN"/>
    <property type="match status" value="1"/>
</dbReference>
<dbReference type="GO" id="GO:0016887">
    <property type="term" value="F:ATP hydrolysis activity"/>
    <property type="evidence" value="ECO:0007669"/>
    <property type="project" value="InterPro"/>
</dbReference>
<comment type="subcellular location">
    <subcellularLocation>
        <location evidence="1">Cytoplasm</location>
    </subcellularLocation>
</comment>
<comment type="caution">
    <text evidence="10">The sequence shown here is derived from an EMBL/GenBank/DDBJ whole genome shotgun (WGS) entry which is preliminary data.</text>
</comment>
<comment type="similarity">
    <text evidence="2">Belongs to the TCP-1 chaperonin family.</text>
</comment>
<evidence type="ECO:0000313" key="11">
    <source>
        <dbReference type="Proteomes" id="UP000688137"/>
    </source>
</evidence>
<evidence type="ECO:0000256" key="1">
    <source>
        <dbReference type="ARBA" id="ARBA00004496"/>
    </source>
</evidence>
<dbReference type="InterPro" id="IPR054827">
    <property type="entry name" value="thermosome_alpha"/>
</dbReference>
<dbReference type="CDD" id="cd03338">
    <property type="entry name" value="TCP1_delta"/>
    <property type="match status" value="3"/>
</dbReference>